<keyword evidence="3" id="KW-0732">Signal</keyword>
<feature type="signal peptide" evidence="3">
    <location>
        <begin position="1"/>
        <end position="26"/>
    </location>
</feature>
<feature type="chain" id="PRO_5036372230" evidence="3">
    <location>
        <begin position="27"/>
        <end position="249"/>
    </location>
</feature>
<keyword evidence="7" id="KW-1185">Reference proteome</keyword>
<dbReference type="EMBL" id="VJYK02000218">
    <property type="protein sequence ID" value="MQS03923.1"/>
    <property type="molecule type" value="Genomic_DNA"/>
</dbReference>
<sequence length="249" mass="25679">MRTRSSVAAVSVATAASLLLAPAAYAAPGDNGTVKIHKSSTGEEFRKNEPKVCEFYLDAFGFDAGQEVSWRIVEMPPTGVKDKLAEEGRLTLDDKGHGRTSDLKLDAGHYKLVWKFEGQKGKAKHKVFWSDCENEDTPGGEEPEPEPSESTPGESTPGEPTPGEETPGGETPGEETPGKETPDEKPTPSGEPTPGAPAGDKPQGGGGGDLAETGAGAPVGALAAAAAALLGAGGYLALRRRRATSAVSD</sequence>
<dbReference type="AlphaFoldDB" id="A0A5P0YUD5"/>
<proteinExistence type="predicted"/>
<dbReference type="OrthoDB" id="4242700at2"/>
<name>A0A5P0YUD5_9ACTN</name>
<dbReference type="Proteomes" id="UP000320857">
    <property type="component" value="Unassembled WGS sequence"/>
</dbReference>
<reference evidence="4" key="3">
    <citation type="journal article" name="Syst. Appl. Microbiol.">
        <title>Streptomyces alkaliterrae sp. nov., isolated from an alkaline soil, and emended descriptions of Streptomyces alkaliphilus, Streptomyces calidiresistens and Streptomyces durbertensis.</title>
        <authorList>
            <person name="Swiecimska M."/>
            <person name="Golinska P."/>
            <person name="Nouioui I."/>
            <person name="Wypij M."/>
            <person name="Rai M."/>
            <person name="Sangal V."/>
            <person name="Goodfellow M."/>
        </authorList>
    </citation>
    <scope>NUCLEOTIDE SEQUENCE</scope>
    <source>
        <strain evidence="4">OF3</strain>
        <strain evidence="5">OF8</strain>
    </source>
</reference>
<keyword evidence="2" id="KW-0812">Transmembrane</keyword>
<evidence type="ECO:0000313" key="5">
    <source>
        <dbReference type="EMBL" id="MBB1262109.1"/>
    </source>
</evidence>
<feature type="region of interest" description="Disordered" evidence="1">
    <location>
        <begin position="131"/>
        <end position="215"/>
    </location>
</feature>
<dbReference type="Proteomes" id="UP000517765">
    <property type="component" value="Unassembled WGS sequence"/>
</dbReference>
<comment type="caution">
    <text evidence="6">The sequence shown here is derived from an EMBL/GenBank/DDBJ whole genome shotgun (WGS) entry which is preliminary data.</text>
</comment>
<evidence type="ECO:0000313" key="4">
    <source>
        <dbReference type="EMBL" id="MBB1256181.1"/>
    </source>
</evidence>
<evidence type="ECO:0000256" key="2">
    <source>
        <dbReference type="SAM" id="Phobius"/>
    </source>
</evidence>
<evidence type="ECO:0000313" key="8">
    <source>
        <dbReference type="Proteomes" id="UP000517765"/>
    </source>
</evidence>
<gene>
    <name evidence="6" type="ORF">FNX44_019005</name>
    <name evidence="4" type="ORF">H3146_22885</name>
    <name evidence="5" type="ORF">H3147_25365</name>
</gene>
<feature type="compositionally biased region" description="Basic and acidic residues" evidence="1">
    <location>
        <begin position="176"/>
        <end position="186"/>
    </location>
</feature>
<evidence type="ECO:0000313" key="9">
    <source>
        <dbReference type="Proteomes" id="UP000525686"/>
    </source>
</evidence>
<organism evidence="6 7">
    <name type="scientific">Streptomyces alkaliterrae</name>
    <dbReference type="NCBI Taxonomy" id="2213162"/>
    <lineage>
        <taxon>Bacteria</taxon>
        <taxon>Bacillati</taxon>
        <taxon>Actinomycetota</taxon>
        <taxon>Actinomycetes</taxon>
        <taxon>Kitasatosporales</taxon>
        <taxon>Streptomycetaceae</taxon>
        <taxon>Streptomyces</taxon>
    </lineage>
</organism>
<dbReference type="EMBL" id="JABJXA010000259">
    <property type="protein sequence ID" value="MBB1262109.1"/>
    <property type="molecule type" value="Genomic_DNA"/>
</dbReference>
<feature type="compositionally biased region" description="Acidic residues" evidence="1">
    <location>
        <begin position="132"/>
        <end position="147"/>
    </location>
</feature>
<feature type="compositionally biased region" description="Low complexity" evidence="1">
    <location>
        <begin position="148"/>
        <end position="169"/>
    </location>
</feature>
<evidence type="ECO:0000256" key="1">
    <source>
        <dbReference type="SAM" id="MobiDB-lite"/>
    </source>
</evidence>
<evidence type="ECO:0000313" key="7">
    <source>
        <dbReference type="Proteomes" id="UP000320857"/>
    </source>
</evidence>
<reference evidence="8 9" key="2">
    <citation type="submission" date="2020-05" db="EMBL/GenBank/DDBJ databases">
        <title>Classification of alakaliphilic streptomycetes isolated from an alkaline soil next to Lonar Crater, India and a proposal for the recognition of Streptomyces alkaliterrae sp. nov.</title>
        <authorList>
            <person name="Golinska P."/>
        </authorList>
    </citation>
    <scope>NUCLEOTIDE SEQUENCE [LARGE SCALE GENOMIC DNA]</scope>
    <source>
        <strain evidence="9">OF3</strain>
        <strain evidence="8">OF8</strain>
    </source>
</reference>
<dbReference type="Proteomes" id="UP000525686">
    <property type="component" value="Unassembled WGS sequence"/>
</dbReference>
<evidence type="ECO:0000313" key="6">
    <source>
        <dbReference type="EMBL" id="MQS03923.1"/>
    </source>
</evidence>
<feature type="transmembrane region" description="Helical" evidence="2">
    <location>
        <begin position="219"/>
        <end position="238"/>
    </location>
</feature>
<keyword evidence="2" id="KW-0472">Membrane</keyword>
<dbReference type="EMBL" id="JABJWZ010000310">
    <property type="protein sequence ID" value="MBB1256181.1"/>
    <property type="molecule type" value="Genomic_DNA"/>
</dbReference>
<protein>
    <submittedName>
        <fullName evidence="6">LPXTG cell wall anchor domain-containing protein</fullName>
    </submittedName>
</protein>
<keyword evidence="2" id="KW-1133">Transmembrane helix</keyword>
<reference evidence="6 7" key="1">
    <citation type="submission" date="2019-10" db="EMBL/GenBank/DDBJ databases">
        <title>Streptomyces sp. nov., a novel actinobacterium isolated from alkaline environment.</title>
        <authorList>
            <person name="Golinska P."/>
        </authorList>
    </citation>
    <scope>NUCLEOTIDE SEQUENCE [LARGE SCALE GENOMIC DNA]</scope>
    <source>
        <strain evidence="6 7">OF1</strain>
    </source>
</reference>
<evidence type="ECO:0000256" key="3">
    <source>
        <dbReference type="SAM" id="SignalP"/>
    </source>
</evidence>
<dbReference type="NCBIfam" id="TIGR01167">
    <property type="entry name" value="LPXTG_anchor"/>
    <property type="match status" value="1"/>
</dbReference>
<accession>A0A5P0YUD5</accession>